<feature type="transmembrane region" description="Helical" evidence="6">
    <location>
        <begin position="229"/>
        <end position="250"/>
    </location>
</feature>
<reference evidence="8 9" key="1">
    <citation type="submission" date="2024-01" db="EMBL/GenBank/DDBJ databases">
        <title>The genomes of 5 underutilized Papilionoideae crops provide insights into root nodulation and disease resistance.</title>
        <authorList>
            <person name="Yuan L."/>
        </authorList>
    </citation>
    <scope>NUCLEOTIDE SEQUENCE [LARGE SCALE GENOMIC DNA]</scope>
    <source>
        <strain evidence="8">LY-2023</strain>
        <tissue evidence="8">Leaf</tissue>
    </source>
</reference>
<dbReference type="AlphaFoldDB" id="A0AAN9JPD2"/>
<feature type="transmembrane region" description="Helical" evidence="6">
    <location>
        <begin position="197"/>
        <end position="217"/>
    </location>
</feature>
<evidence type="ECO:0000313" key="9">
    <source>
        <dbReference type="Proteomes" id="UP001359559"/>
    </source>
</evidence>
<evidence type="ECO:0000256" key="2">
    <source>
        <dbReference type="ARBA" id="ARBA00007635"/>
    </source>
</evidence>
<feature type="transmembrane region" description="Helical" evidence="6">
    <location>
        <begin position="296"/>
        <end position="315"/>
    </location>
</feature>
<protein>
    <recommendedName>
        <fullName evidence="6">WAT1-related protein</fullName>
    </recommendedName>
</protein>
<dbReference type="InterPro" id="IPR000620">
    <property type="entry name" value="EamA_dom"/>
</dbReference>
<name>A0AAN9JPD2_CLITE</name>
<dbReference type="Pfam" id="PF00892">
    <property type="entry name" value="EamA"/>
    <property type="match status" value="2"/>
</dbReference>
<dbReference type="EMBL" id="JAYKXN010000003">
    <property type="protein sequence ID" value="KAK7301014.1"/>
    <property type="molecule type" value="Genomic_DNA"/>
</dbReference>
<feature type="transmembrane region" description="Helical" evidence="6">
    <location>
        <begin position="20"/>
        <end position="42"/>
    </location>
</feature>
<evidence type="ECO:0000313" key="8">
    <source>
        <dbReference type="EMBL" id="KAK7301014.1"/>
    </source>
</evidence>
<feature type="transmembrane region" description="Helical" evidence="6">
    <location>
        <begin position="88"/>
        <end position="110"/>
    </location>
</feature>
<dbReference type="PANTHER" id="PTHR31218">
    <property type="entry name" value="WAT1-RELATED PROTEIN"/>
    <property type="match status" value="1"/>
</dbReference>
<feature type="domain" description="EamA" evidence="7">
    <location>
        <begin position="200"/>
        <end position="335"/>
    </location>
</feature>
<keyword evidence="4 6" id="KW-1133">Transmembrane helix</keyword>
<feature type="transmembrane region" description="Helical" evidence="6">
    <location>
        <begin position="116"/>
        <end position="139"/>
    </location>
</feature>
<keyword evidence="5 6" id="KW-0472">Membrane</keyword>
<keyword evidence="3 6" id="KW-0812">Transmembrane</keyword>
<feature type="transmembrane region" description="Helical" evidence="6">
    <location>
        <begin position="262"/>
        <end position="284"/>
    </location>
</feature>
<evidence type="ECO:0000256" key="6">
    <source>
        <dbReference type="RuleBase" id="RU363077"/>
    </source>
</evidence>
<sequence>MSTERGSREGKSMRGSVMEWFTSSQALLSMLLVQVFATLMQILSKVILAQGTYIFALIAYRHIVAAICVAPFALYFERGREKKFGWKVWFWIFINALVGMTMALGLFYYGLRDTSATYAVNFLNLVPICTFFTSMMCRMEKLKLKTWGGKAKSLGAILCVGGALVTSLYKGKEFYVGHNHAHHAMPKSAVGLHKTHMLQGTFFLVGSCFSYTTWFIVQVKLLKVFPFRYWGTMLACIMAAIQGAVIGAFIDTSKAAWRLQWNLQLLTIVYSGALATAATFCLLSRAITIKGPSYPPMFNPLALIFVAISEAILLGEPLKTGTMMGMVLIITGLYSFLWGKKNEKSTAQPNVAAAEVSTTMADEATMAESTATVVPTSSPTDIVVLQIERK</sequence>
<dbReference type="SUPFAM" id="SSF103481">
    <property type="entry name" value="Multidrug resistance efflux transporter EmrE"/>
    <property type="match status" value="2"/>
</dbReference>
<feature type="domain" description="EamA" evidence="7">
    <location>
        <begin position="26"/>
        <end position="167"/>
    </location>
</feature>
<feature type="transmembrane region" description="Helical" evidence="6">
    <location>
        <begin position="151"/>
        <end position="169"/>
    </location>
</feature>
<proteinExistence type="inferred from homology"/>
<evidence type="ECO:0000259" key="7">
    <source>
        <dbReference type="Pfam" id="PF00892"/>
    </source>
</evidence>
<dbReference type="GO" id="GO:0022857">
    <property type="term" value="F:transmembrane transporter activity"/>
    <property type="evidence" value="ECO:0007669"/>
    <property type="project" value="InterPro"/>
</dbReference>
<evidence type="ECO:0000256" key="3">
    <source>
        <dbReference type="ARBA" id="ARBA00022692"/>
    </source>
</evidence>
<feature type="transmembrane region" description="Helical" evidence="6">
    <location>
        <begin position="321"/>
        <end position="339"/>
    </location>
</feature>
<feature type="transmembrane region" description="Helical" evidence="6">
    <location>
        <begin position="54"/>
        <end position="76"/>
    </location>
</feature>
<evidence type="ECO:0000256" key="4">
    <source>
        <dbReference type="ARBA" id="ARBA00022989"/>
    </source>
</evidence>
<dbReference type="InterPro" id="IPR030184">
    <property type="entry name" value="WAT1-related"/>
</dbReference>
<evidence type="ECO:0000256" key="5">
    <source>
        <dbReference type="ARBA" id="ARBA00023136"/>
    </source>
</evidence>
<dbReference type="GO" id="GO:0016020">
    <property type="term" value="C:membrane"/>
    <property type="evidence" value="ECO:0007669"/>
    <property type="project" value="UniProtKB-SubCell"/>
</dbReference>
<dbReference type="Proteomes" id="UP001359559">
    <property type="component" value="Unassembled WGS sequence"/>
</dbReference>
<accession>A0AAN9JPD2</accession>
<dbReference type="InterPro" id="IPR037185">
    <property type="entry name" value="EmrE-like"/>
</dbReference>
<gene>
    <name evidence="8" type="ORF">RJT34_11869</name>
</gene>
<comment type="similarity">
    <text evidence="2 6">Belongs to the drug/metabolite transporter (DMT) superfamily. Plant drug/metabolite exporter (P-DME) (TC 2.A.7.4) family.</text>
</comment>
<comment type="subcellular location">
    <subcellularLocation>
        <location evidence="1 6">Membrane</location>
        <topology evidence="1 6">Multi-pass membrane protein</topology>
    </subcellularLocation>
</comment>
<comment type="caution">
    <text evidence="8">The sequence shown here is derived from an EMBL/GenBank/DDBJ whole genome shotgun (WGS) entry which is preliminary data.</text>
</comment>
<organism evidence="8 9">
    <name type="scientific">Clitoria ternatea</name>
    <name type="common">Butterfly pea</name>
    <dbReference type="NCBI Taxonomy" id="43366"/>
    <lineage>
        <taxon>Eukaryota</taxon>
        <taxon>Viridiplantae</taxon>
        <taxon>Streptophyta</taxon>
        <taxon>Embryophyta</taxon>
        <taxon>Tracheophyta</taxon>
        <taxon>Spermatophyta</taxon>
        <taxon>Magnoliopsida</taxon>
        <taxon>eudicotyledons</taxon>
        <taxon>Gunneridae</taxon>
        <taxon>Pentapetalae</taxon>
        <taxon>rosids</taxon>
        <taxon>fabids</taxon>
        <taxon>Fabales</taxon>
        <taxon>Fabaceae</taxon>
        <taxon>Papilionoideae</taxon>
        <taxon>50 kb inversion clade</taxon>
        <taxon>NPAAA clade</taxon>
        <taxon>indigoferoid/millettioid clade</taxon>
        <taxon>Phaseoleae</taxon>
        <taxon>Clitoria</taxon>
    </lineage>
</organism>
<evidence type="ECO:0000256" key="1">
    <source>
        <dbReference type="ARBA" id="ARBA00004141"/>
    </source>
</evidence>
<keyword evidence="9" id="KW-1185">Reference proteome</keyword>